<comment type="similarity">
    <text evidence="1 2">Belongs to the enoyl-CoA hydratase/isomerase family.</text>
</comment>
<reference evidence="3 4" key="1">
    <citation type="submission" date="2023-07" db="EMBL/GenBank/DDBJ databases">
        <title>Genomic Encyclopedia of Type Strains, Phase IV (KMG-IV): sequencing the most valuable type-strain genomes for metagenomic binning, comparative biology and taxonomic classification.</title>
        <authorList>
            <person name="Goeker M."/>
        </authorList>
    </citation>
    <scope>NUCLEOTIDE SEQUENCE [LARGE SCALE GENOMIC DNA]</scope>
    <source>
        <strain evidence="3 4">DSM 9768</strain>
    </source>
</reference>
<dbReference type="EC" id="4.2.1.17" evidence="3"/>
<dbReference type="Gene3D" id="3.90.226.10">
    <property type="entry name" value="2-enoyl-CoA Hydratase, Chain A, domain 1"/>
    <property type="match status" value="1"/>
</dbReference>
<dbReference type="InterPro" id="IPR018376">
    <property type="entry name" value="Enoyl-CoA_hyd/isom_CS"/>
</dbReference>
<name>A0ABT9ZYY2_9BACI</name>
<dbReference type="CDD" id="cd06558">
    <property type="entry name" value="crotonase-like"/>
    <property type="match status" value="1"/>
</dbReference>
<sequence>MAKFMYLDLKKEERIAFVTLKHPPANSLSQAMIQELDEAFDELRNDQEVKVVILHGEGRFFAAGADIKEFTQANGEKTFRDMSRKGQITFRKIEAFTKPVIAAIHGAALGGGLELAMACHIRLVAEDAKLGLPELNLGLVPGFAGTQRLPRLVGKAKATEMLLISKPITGLEAVSLGLANDAYPQEILLQEATNLGQKIAQKGAISVACALELLDMSINEDFEVAQVRESHCFGKVSATQDAKEGIQAFIEKRPPHFRDK</sequence>
<evidence type="ECO:0000313" key="3">
    <source>
        <dbReference type="EMBL" id="MDQ0256453.1"/>
    </source>
</evidence>
<dbReference type="Pfam" id="PF00378">
    <property type="entry name" value="ECH_1"/>
    <property type="match status" value="1"/>
</dbReference>
<dbReference type="InterPro" id="IPR029045">
    <property type="entry name" value="ClpP/crotonase-like_dom_sf"/>
</dbReference>
<dbReference type="GO" id="GO:0004300">
    <property type="term" value="F:enoyl-CoA hydratase activity"/>
    <property type="evidence" value="ECO:0007669"/>
    <property type="project" value="UniProtKB-EC"/>
</dbReference>
<evidence type="ECO:0000313" key="4">
    <source>
        <dbReference type="Proteomes" id="UP001230005"/>
    </source>
</evidence>
<keyword evidence="3" id="KW-0456">Lyase</keyword>
<comment type="caution">
    <text evidence="3">The sequence shown here is derived from an EMBL/GenBank/DDBJ whole genome shotgun (WGS) entry which is preliminary data.</text>
</comment>
<organism evidence="3 4">
    <name type="scientific">Evansella vedderi</name>
    <dbReference type="NCBI Taxonomy" id="38282"/>
    <lineage>
        <taxon>Bacteria</taxon>
        <taxon>Bacillati</taxon>
        <taxon>Bacillota</taxon>
        <taxon>Bacilli</taxon>
        <taxon>Bacillales</taxon>
        <taxon>Bacillaceae</taxon>
        <taxon>Evansella</taxon>
    </lineage>
</organism>
<protein>
    <submittedName>
        <fullName evidence="3">Enoyl-CoA hydratase</fullName>
        <ecNumber evidence="3">4.2.1.17</ecNumber>
    </submittedName>
</protein>
<dbReference type="InterPro" id="IPR001753">
    <property type="entry name" value="Enoyl-CoA_hydra/iso"/>
</dbReference>
<dbReference type="SUPFAM" id="SSF52096">
    <property type="entry name" value="ClpP/crotonase"/>
    <property type="match status" value="1"/>
</dbReference>
<keyword evidence="4" id="KW-1185">Reference proteome</keyword>
<accession>A0ABT9ZYY2</accession>
<dbReference type="Proteomes" id="UP001230005">
    <property type="component" value="Unassembled WGS sequence"/>
</dbReference>
<evidence type="ECO:0000256" key="1">
    <source>
        <dbReference type="ARBA" id="ARBA00005254"/>
    </source>
</evidence>
<dbReference type="NCBIfam" id="NF005803">
    <property type="entry name" value="PRK07658.1"/>
    <property type="match status" value="1"/>
</dbReference>
<gene>
    <name evidence="3" type="ORF">J2S74_003873</name>
</gene>
<dbReference type="PROSITE" id="PS00166">
    <property type="entry name" value="ENOYL_COA_HYDRATASE"/>
    <property type="match status" value="1"/>
</dbReference>
<proteinExistence type="inferred from homology"/>
<dbReference type="PANTHER" id="PTHR11941">
    <property type="entry name" value="ENOYL-COA HYDRATASE-RELATED"/>
    <property type="match status" value="1"/>
</dbReference>
<evidence type="ECO:0000256" key="2">
    <source>
        <dbReference type="RuleBase" id="RU003707"/>
    </source>
</evidence>
<dbReference type="PANTHER" id="PTHR11941:SF175">
    <property type="entry name" value="ENOYL-COA HYDRATASE-RELATED"/>
    <property type="match status" value="1"/>
</dbReference>
<dbReference type="EMBL" id="JAUSUG010000017">
    <property type="protein sequence ID" value="MDQ0256453.1"/>
    <property type="molecule type" value="Genomic_DNA"/>
</dbReference>